<dbReference type="STRING" id="150121.SAMN06296010_1603"/>
<dbReference type="Proteomes" id="UP000193244">
    <property type="component" value="Unassembled WGS sequence"/>
</dbReference>
<evidence type="ECO:0000313" key="5">
    <source>
        <dbReference type="EMBL" id="SMG29536.1"/>
    </source>
</evidence>
<feature type="region of interest" description="Disordered" evidence="2">
    <location>
        <begin position="435"/>
        <end position="486"/>
    </location>
</feature>
<dbReference type="InterPro" id="IPR004474">
    <property type="entry name" value="LytR_CpsA_psr"/>
</dbReference>
<feature type="compositionally biased region" description="Low complexity" evidence="2">
    <location>
        <begin position="458"/>
        <end position="467"/>
    </location>
</feature>
<feature type="domain" description="Cell envelope-related transcriptional attenuator" evidence="4">
    <location>
        <begin position="179"/>
        <end position="356"/>
    </location>
</feature>
<evidence type="ECO:0000256" key="1">
    <source>
        <dbReference type="ARBA" id="ARBA00006068"/>
    </source>
</evidence>
<evidence type="ECO:0000256" key="2">
    <source>
        <dbReference type="SAM" id="MobiDB-lite"/>
    </source>
</evidence>
<keyword evidence="6" id="KW-1185">Reference proteome</keyword>
<dbReference type="AlphaFoldDB" id="A0A1X7JMS8"/>
<accession>A0A1X7JMS8</accession>
<gene>
    <name evidence="5" type="ORF">SAMN06296010_1603</name>
</gene>
<comment type="similarity">
    <text evidence="1">Belongs to the LytR/CpsA/Psr (LCP) family.</text>
</comment>
<evidence type="ECO:0000256" key="3">
    <source>
        <dbReference type="SAM" id="Phobius"/>
    </source>
</evidence>
<organism evidence="5 6">
    <name type="scientific">Agreia pratensis</name>
    <dbReference type="NCBI Taxonomy" id="150121"/>
    <lineage>
        <taxon>Bacteria</taxon>
        <taxon>Bacillati</taxon>
        <taxon>Actinomycetota</taxon>
        <taxon>Actinomycetes</taxon>
        <taxon>Micrococcales</taxon>
        <taxon>Microbacteriaceae</taxon>
        <taxon>Agreia</taxon>
    </lineage>
</organism>
<dbReference type="Pfam" id="PF03816">
    <property type="entry name" value="LytR_cpsA_psr"/>
    <property type="match status" value="1"/>
</dbReference>
<dbReference type="InterPro" id="IPR050922">
    <property type="entry name" value="LytR/CpsA/Psr_CW_biosynth"/>
</dbReference>
<keyword evidence="3" id="KW-0472">Membrane</keyword>
<feature type="transmembrane region" description="Helical" evidence="3">
    <location>
        <begin position="17"/>
        <end position="36"/>
    </location>
</feature>
<evidence type="ECO:0000259" key="4">
    <source>
        <dbReference type="Pfam" id="PF03816"/>
    </source>
</evidence>
<evidence type="ECO:0000313" key="6">
    <source>
        <dbReference type="Proteomes" id="UP000193244"/>
    </source>
</evidence>
<proteinExistence type="inferred from homology"/>
<keyword evidence="3" id="KW-1133">Transmembrane helix</keyword>
<reference evidence="6" key="1">
    <citation type="submission" date="2017-04" db="EMBL/GenBank/DDBJ databases">
        <authorList>
            <person name="Varghese N."/>
            <person name="Submissions S."/>
        </authorList>
    </citation>
    <scope>NUCLEOTIDE SEQUENCE [LARGE SCALE GENOMIC DNA]</scope>
    <source>
        <strain evidence="6">VKM Ac-2510</strain>
    </source>
</reference>
<name>A0A1X7JMS8_9MICO</name>
<dbReference type="EMBL" id="FXAY01000002">
    <property type="protein sequence ID" value="SMG29536.1"/>
    <property type="molecule type" value="Genomic_DNA"/>
</dbReference>
<dbReference type="RefSeq" id="WP_139824810.1">
    <property type="nucleotide sequence ID" value="NZ_FXAY01000002.1"/>
</dbReference>
<protein>
    <submittedName>
        <fullName evidence="5">Transcriptional attenuator, LytR family</fullName>
    </submittedName>
</protein>
<feature type="transmembrane region" description="Helical" evidence="3">
    <location>
        <begin position="76"/>
        <end position="101"/>
    </location>
</feature>
<dbReference type="Gene3D" id="3.40.630.190">
    <property type="entry name" value="LCP protein"/>
    <property type="match status" value="1"/>
</dbReference>
<dbReference type="OrthoDB" id="3573673at2"/>
<feature type="transmembrane region" description="Helical" evidence="3">
    <location>
        <begin position="43"/>
        <end position="64"/>
    </location>
</feature>
<dbReference type="PANTHER" id="PTHR33392">
    <property type="entry name" value="POLYISOPRENYL-TEICHOIC ACID--PEPTIDOGLYCAN TEICHOIC ACID TRANSFERASE TAGU"/>
    <property type="match status" value="1"/>
</dbReference>
<sequence>MSATTRESATSSSLGRALAAIVLDVVVPGSGHLLVGVTAARRILLCATTPAVAAVIAAAITAVLDPAWLAGLLAGPGALTMLSLVALVWCAVILATVAHLVRHLVRRPLPFRAVVATATVAALLGAGAFAGAAAVTDEQSRRVDALFADGAGLEATDGRINILLVGADTAPDRSATMPDSISIVSVDASTGRTVVIGIPRSTINFPFPAGSALASVYPEGNFCSTGCNINHSYLYGQEHPELFPDSDNPAMAALTEAVTGYTGLSISAFVVVKMQGFVQLVDALGGVEIDVKKPVPRTGVPNAEGDAPTVAGGDIPTGVQRMDGETALWFARSRFNSSDSERLQRQGCLQRALFSQSDPVAILRIGTGILDAGDDLIETDIPRASLGRLGELAVRAKNYPLGRIELDEPRVNPLLPDLDFVARLIAAALAEKPLPDPPSLFAPTPEETSDGTSGSGSPGEPTGNGSTAEDEAIAVSEAVCAVPAGD</sequence>
<keyword evidence="3" id="KW-0812">Transmembrane</keyword>
<feature type="transmembrane region" description="Helical" evidence="3">
    <location>
        <begin position="113"/>
        <end position="135"/>
    </location>
</feature>
<dbReference type="PANTHER" id="PTHR33392:SF6">
    <property type="entry name" value="POLYISOPRENYL-TEICHOIC ACID--PEPTIDOGLYCAN TEICHOIC ACID TRANSFERASE TAGU"/>
    <property type="match status" value="1"/>
</dbReference>